<proteinExistence type="predicted"/>
<dbReference type="PANTHER" id="PTHR36944">
    <property type="entry name" value="PROTEIN CBG02791-RELATED"/>
    <property type="match status" value="1"/>
</dbReference>
<organism evidence="2 3">
    <name type="scientific">Plectus sambesii</name>
    <dbReference type="NCBI Taxonomy" id="2011161"/>
    <lineage>
        <taxon>Eukaryota</taxon>
        <taxon>Metazoa</taxon>
        <taxon>Ecdysozoa</taxon>
        <taxon>Nematoda</taxon>
        <taxon>Chromadorea</taxon>
        <taxon>Plectida</taxon>
        <taxon>Plectina</taxon>
        <taxon>Plectoidea</taxon>
        <taxon>Plectidae</taxon>
        <taxon>Plectus</taxon>
    </lineage>
</organism>
<protein>
    <submittedName>
        <fullName evidence="3">Chondroitin proteoglycan 4 domain-containing protein</fullName>
    </submittedName>
</protein>
<dbReference type="Proteomes" id="UP000887566">
    <property type="component" value="Unplaced"/>
</dbReference>
<feature type="signal peptide" evidence="1">
    <location>
        <begin position="1"/>
        <end position="31"/>
    </location>
</feature>
<evidence type="ECO:0000313" key="2">
    <source>
        <dbReference type="Proteomes" id="UP000887566"/>
    </source>
</evidence>
<accession>A0A914WF60</accession>
<name>A0A914WF60_9BILA</name>
<keyword evidence="2" id="KW-1185">Reference proteome</keyword>
<sequence>MMRGLIAPSSTQIIFRSALFLIIEFFHRSASQDFGTQCIETCMREMQTVLDNAPLAKGRNLGQLNWKELFDVTQNTDATASAFESICIAYKNVDECLDLCPKTSPHTAHIRQTYGSLKYICVDHRNEFFANLPCLTKHEPIAMSQCRNEINLTMIASNRFSDAVVNKQHHVMKTRFSNLCTDLSQMIRCIEPITRRSCGDNAARMMLRFITLGFASFEQLYAQLGMTDHLPSTCRALINIGTGNGRYHQLPVGGDDHSNHLDGDAKDRLLADHDKDYQ</sequence>
<dbReference type="PANTHER" id="PTHR36944:SF4">
    <property type="entry name" value="CPG4 DOMAIN-CONTAINING PROTEIN"/>
    <property type="match status" value="1"/>
</dbReference>
<dbReference type="AlphaFoldDB" id="A0A914WF60"/>
<reference evidence="3" key="1">
    <citation type="submission" date="2022-11" db="UniProtKB">
        <authorList>
            <consortium name="WormBaseParasite"/>
        </authorList>
    </citation>
    <scope>IDENTIFICATION</scope>
</reference>
<evidence type="ECO:0000256" key="1">
    <source>
        <dbReference type="SAM" id="SignalP"/>
    </source>
</evidence>
<feature type="chain" id="PRO_5037633825" evidence="1">
    <location>
        <begin position="32"/>
        <end position="278"/>
    </location>
</feature>
<evidence type="ECO:0000313" key="3">
    <source>
        <dbReference type="WBParaSite" id="PSAMB.scaffold3957size16256.g23019.t1"/>
    </source>
</evidence>
<keyword evidence="1" id="KW-0732">Signal</keyword>
<dbReference type="WBParaSite" id="PSAMB.scaffold3957size16256.g23019.t1">
    <property type="protein sequence ID" value="PSAMB.scaffold3957size16256.g23019.t1"/>
    <property type="gene ID" value="PSAMB.scaffold3957size16256.g23019"/>
</dbReference>